<dbReference type="Gene3D" id="3.30.450.40">
    <property type="match status" value="1"/>
</dbReference>
<dbReference type="InterPro" id="IPR013654">
    <property type="entry name" value="PAS_2"/>
</dbReference>
<dbReference type="InterPro" id="IPR043150">
    <property type="entry name" value="Phytochrome_PHY_sf"/>
</dbReference>
<feature type="coiled-coil region" evidence="5">
    <location>
        <begin position="315"/>
        <end position="342"/>
    </location>
</feature>
<dbReference type="InterPro" id="IPR003018">
    <property type="entry name" value="GAF"/>
</dbReference>
<name>A0ABT2VL93_9ALTE</name>
<reference evidence="8" key="1">
    <citation type="submission" date="2023-07" db="EMBL/GenBank/DDBJ databases">
        <title>Study on multiphase classification of strain Alteromonas salexigens isolated from the Yellow Sea.</title>
        <authorList>
            <person name="Sun L."/>
        </authorList>
    </citation>
    <scope>NUCLEOTIDE SEQUENCE [LARGE SCALE GENOMIC DNA]</scope>
    <source>
        <strain evidence="8">ASW11-19</strain>
    </source>
</reference>
<evidence type="ECO:0000313" key="8">
    <source>
        <dbReference type="Proteomes" id="UP001209257"/>
    </source>
</evidence>
<sequence length="504" mass="56547">MMQPQSASEAADELIANCEQEQLHLSGHIQSFGVLLVVGSDNLTITHVSANAASLFGNRPLLGEALTDISAFPTELLEKLDGKTGNRENIFNFRLDEQSVHLRLLQGDGCYLLELEPTNDDAPVWSLAELRTMVYPTAGQQWEHQDYWKSLLTAIASVLPFHRLLLYRFDSDWSGEVVAEHSQDNNQQYLGLKFPASDIPAIARKLYFENPSRLISNITEEPVAVHSLSDEIPNLTWSDLRSVSPVHAQYLKNMGIQTSYSVPIILSGKLWGIVSCHHREPLHVDARSRYQSEQLVQHFCSVYAMYLSRKKLELLKAIDEKIKSLVAQLDILEDTRAALEAMLDATAQVCNGTLAAATVSGEWLTSDDTADISLLKKIDKVFARDTSDHVLHCQNIQSLPELADVEDPALRGVLAIKLDHGRDTARLYVFRPPEKQLTEWAGNPDKTQAQSETNDTLSPRTSFAKWSEIKGDLALPWSKADLLFAKKARVGLLRLFHRMRKLQF</sequence>
<dbReference type="RefSeq" id="WP_262991723.1">
    <property type="nucleotide sequence ID" value="NZ_JAOTJC010000002.1"/>
</dbReference>
<keyword evidence="4" id="KW-0675">Receptor</keyword>
<dbReference type="InterPro" id="IPR035965">
    <property type="entry name" value="PAS-like_dom_sf"/>
</dbReference>
<dbReference type="EMBL" id="JAOTJC010000002">
    <property type="protein sequence ID" value="MCU7553031.1"/>
    <property type="molecule type" value="Genomic_DNA"/>
</dbReference>
<proteinExistence type="predicted"/>
<keyword evidence="1" id="KW-0600">Photoreceptor protein</keyword>
<evidence type="ECO:0000259" key="6">
    <source>
        <dbReference type="PROSITE" id="PS50046"/>
    </source>
</evidence>
<evidence type="ECO:0000313" key="7">
    <source>
        <dbReference type="EMBL" id="MCU7553031.1"/>
    </source>
</evidence>
<dbReference type="InterPro" id="IPR029016">
    <property type="entry name" value="GAF-like_dom_sf"/>
</dbReference>
<gene>
    <name evidence="7" type="ORF">OCL06_00305</name>
</gene>
<keyword evidence="3" id="KW-0157">Chromophore</keyword>
<dbReference type="PROSITE" id="PS50046">
    <property type="entry name" value="PHYTOCHROME_2"/>
    <property type="match status" value="1"/>
</dbReference>
<feature type="domain" description="Phytochrome chromophore attachment site" evidence="6">
    <location>
        <begin position="143"/>
        <end position="305"/>
    </location>
</feature>
<dbReference type="Pfam" id="PF08446">
    <property type="entry name" value="PAS_2"/>
    <property type="match status" value="1"/>
</dbReference>
<dbReference type="SMART" id="SM00065">
    <property type="entry name" value="GAF"/>
    <property type="match status" value="1"/>
</dbReference>
<dbReference type="Gene3D" id="3.30.450.270">
    <property type="match status" value="1"/>
</dbReference>
<dbReference type="Proteomes" id="UP001209257">
    <property type="component" value="Unassembled WGS sequence"/>
</dbReference>
<protein>
    <submittedName>
        <fullName evidence="7">GAF domain-containing protein</fullName>
    </submittedName>
</protein>
<comment type="caution">
    <text evidence="7">The sequence shown here is derived from an EMBL/GenBank/DDBJ whole genome shotgun (WGS) entry which is preliminary data.</text>
</comment>
<keyword evidence="5" id="KW-0175">Coiled coil</keyword>
<evidence type="ECO:0000256" key="1">
    <source>
        <dbReference type="ARBA" id="ARBA00022543"/>
    </source>
</evidence>
<dbReference type="SUPFAM" id="SSF55785">
    <property type="entry name" value="PYP-like sensor domain (PAS domain)"/>
    <property type="match status" value="1"/>
</dbReference>
<dbReference type="Gene3D" id="3.30.450.20">
    <property type="entry name" value="PAS domain"/>
    <property type="match status" value="1"/>
</dbReference>
<evidence type="ECO:0000256" key="4">
    <source>
        <dbReference type="ARBA" id="ARBA00023170"/>
    </source>
</evidence>
<accession>A0ABT2VL93</accession>
<dbReference type="InterPro" id="IPR013515">
    <property type="entry name" value="Phytochrome_cen-reg"/>
</dbReference>
<dbReference type="InterPro" id="IPR001294">
    <property type="entry name" value="Phytochrome"/>
</dbReference>
<keyword evidence="8" id="KW-1185">Reference proteome</keyword>
<evidence type="ECO:0000256" key="5">
    <source>
        <dbReference type="SAM" id="Coils"/>
    </source>
</evidence>
<keyword evidence="2" id="KW-0716">Sensory transduction</keyword>
<dbReference type="Pfam" id="PF00360">
    <property type="entry name" value="PHY"/>
    <property type="match status" value="1"/>
</dbReference>
<dbReference type="Pfam" id="PF01590">
    <property type="entry name" value="GAF"/>
    <property type="match status" value="1"/>
</dbReference>
<organism evidence="7 8">
    <name type="scientific">Alteromonas salexigens</name>
    <dbReference type="NCBI Taxonomy" id="2982530"/>
    <lineage>
        <taxon>Bacteria</taxon>
        <taxon>Pseudomonadati</taxon>
        <taxon>Pseudomonadota</taxon>
        <taxon>Gammaproteobacteria</taxon>
        <taxon>Alteromonadales</taxon>
        <taxon>Alteromonadaceae</taxon>
        <taxon>Alteromonas/Salinimonas group</taxon>
        <taxon>Alteromonas</taxon>
    </lineage>
</organism>
<evidence type="ECO:0000256" key="3">
    <source>
        <dbReference type="ARBA" id="ARBA00022991"/>
    </source>
</evidence>
<dbReference type="SUPFAM" id="SSF55781">
    <property type="entry name" value="GAF domain-like"/>
    <property type="match status" value="2"/>
</dbReference>
<dbReference type="InterPro" id="IPR016132">
    <property type="entry name" value="Phyto_chromo_attachment"/>
</dbReference>
<evidence type="ECO:0000256" key="2">
    <source>
        <dbReference type="ARBA" id="ARBA00022606"/>
    </source>
</evidence>
<dbReference type="PRINTS" id="PR01033">
    <property type="entry name" value="PHYTOCHROME"/>
</dbReference>